<dbReference type="KEGG" id="oho:Oweho_2672"/>
<dbReference type="eggNOG" id="COG1943">
    <property type="taxonomic scope" value="Bacteria"/>
</dbReference>
<dbReference type="OrthoDB" id="9797997at2"/>
<dbReference type="RefSeq" id="WP_014202985.1">
    <property type="nucleotide sequence ID" value="NC_016599.1"/>
</dbReference>
<accession>G8QZI3</accession>
<dbReference type="InterPro" id="IPR002686">
    <property type="entry name" value="Transposase_17"/>
</dbReference>
<dbReference type="AlphaFoldDB" id="G8QZI3"/>
<feature type="domain" description="Transposase IS200-like" evidence="1">
    <location>
        <begin position="5"/>
        <end position="119"/>
    </location>
</feature>
<dbReference type="GO" id="GO:0004803">
    <property type="term" value="F:transposase activity"/>
    <property type="evidence" value="ECO:0007669"/>
    <property type="project" value="InterPro"/>
</dbReference>
<evidence type="ECO:0000259" key="1">
    <source>
        <dbReference type="SMART" id="SM01321"/>
    </source>
</evidence>
<dbReference type="PANTHER" id="PTHR33360">
    <property type="entry name" value="TRANSPOSASE FOR INSERTION SEQUENCE ELEMENT IS200"/>
    <property type="match status" value="1"/>
</dbReference>
<dbReference type="Pfam" id="PF01797">
    <property type="entry name" value="Y1_Tnp"/>
    <property type="match status" value="1"/>
</dbReference>
<dbReference type="SMART" id="SM01321">
    <property type="entry name" value="Y1_Tnp"/>
    <property type="match status" value="1"/>
</dbReference>
<dbReference type="InterPro" id="IPR036515">
    <property type="entry name" value="Transposase_17_sf"/>
</dbReference>
<reference evidence="2 3" key="1">
    <citation type="journal article" date="2012" name="Stand. Genomic Sci.">
        <title>Genome sequence of the orange-pigmented seawater bacterium Owenweeksia hongkongensis type strain (UST20020801(T)).</title>
        <authorList>
            <person name="Riedel T."/>
            <person name="Held B."/>
            <person name="Nolan M."/>
            <person name="Lucas S."/>
            <person name="Lapidus A."/>
            <person name="Tice H."/>
            <person name="Del Rio T.G."/>
            <person name="Cheng J.F."/>
            <person name="Han C."/>
            <person name="Tapia R."/>
            <person name="Goodwin L.A."/>
            <person name="Pitluck S."/>
            <person name="Liolios K."/>
            <person name="Mavromatis K."/>
            <person name="Pagani I."/>
            <person name="Ivanova N."/>
            <person name="Mikhailova N."/>
            <person name="Pati A."/>
            <person name="Chen A."/>
            <person name="Palaniappan K."/>
            <person name="Rohde M."/>
            <person name="Tindall B.J."/>
            <person name="Detter J.C."/>
            <person name="Goker M."/>
            <person name="Woyke T."/>
            <person name="Bristow J."/>
            <person name="Eisen J.A."/>
            <person name="Markowitz V."/>
            <person name="Hugenholtz P."/>
            <person name="Klenk H.P."/>
            <person name="Kyrpides N.C."/>
        </authorList>
    </citation>
    <scope>NUCLEOTIDE SEQUENCE</scope>
    <source>
        <strain evidence="3">DSM 17368 / JCM 12287 / NRRL B-23963</strain>
    </source>
</reference>
<dbReference type="GO" id="GO:0006313">
    <property type="term" value="P:DNA transposition"/>
    <property type="evidence" value="ECO:0007669"/>
    <property type="project" value="InterPro"/>
</dbReference>
<evidence type="ECO:0000313" key="3">
    <source>
        <dbReference type="Proteomes" id="UP000005631"/>
    </source>
</evidence>
<proteinExistence type="predicted"/>
<sequence length="154" mass="17973">MANTYSQLYAHVIFAVKNREALIREEFKEELYKYISGIVNHKGQKLFAINGMPDHIHILLSLSPDCPLSELVREIKKSSNGFIKEKGLSKFPFAWQAGYGAFSIGASQISKVVNYIENQEKHHTKKSFEDEYRSFLENYQVDFKDEYLFEFFDN</sequence>
<dbReference type="HOGENOM" id="CLU_101320_1_0_10"/>
<evidence type="ECO:0000313" key="2">
    <source>
        <dbReference type="EMBL" id="AEV33636.1"/>
    </source>
</evidence>
<dbReference type="PANTHER" id="PTHR33360:SF2">
    <property type="entry name" value="TRANSPOSASE FOR INSERTION SEQUENCE ELEMENT IS200"/>
    <property type="match status" value="1"/>
</dbReference>
<dbReference type="SUPFAM" id="SSF143422">
    <property type="entry name" value="Transposase IS200-like"/>
    <property type="match status" value="1"/>
</dbReference>
<organism evidence="2 3">
    <name type="scientific">Owenweeksia hongkongensis (strain DSM 17368 / CIP 108786 / JCM 12287 / NRRL B-23963 / UST20020801)</name>
    <dbReference type="NCBI Taxonomy" id="926562"/>
    <lineage>
        <taxon>Bacteria</taxon>
        <taxon>Pseudomonadati</taxon>
        <taxon>Bacteroidota</taxon>
        <taxon>Flavobacteriia</taxon>
        <taxon>Flavobacteriales</taxon>
        <taxon>Owenweeksiaceae</taxon>
        <taxon>Owenweeksia</taxon>
    </lineage>
</organism>
<gene>
    <name evidence="2" type="ordered locus">Oweho_2672</name>
</gene>
<name>G8QZI3_OWEHD</name>
<dbReference type="PATRIC" id="fig|926562.3.peg.2688"/>
<keyword evidence="3" id="KW-1185">Reference proteome</keyword>
<protein>
    <submittedName>
        <fullName evidence="2">Transposase</fullName>
    </submittedName>
</protein>
<dbReference type="EMBL" id="CP003156">
    <property type="protein sequence ID" value="AEV33636.1"/>
    <property type="molecule type" value="Genomic_DNA"/>
</dbReference>
<dbReference type="Proteomes" id="UP000005631">
    <property type="component" value="Chromosome"/>
</dbReference>
<dbReference type="Gene3D" id="3.30.70.1290">
    <property type="entry name" value="Transposase IS200-like"/>
    <property type="match status" value="1"/>
</dbReference>
<dbReference type="GO" id="GO:0003677">
    <property type="term" value="F:DNA binding"/>
    <property type="evidence" value="ECO:0007669"/>
    <property type="project" value="InterPro"/>
</dbReference>
<dbReference type="NCBIfam" id="NF033573">
    <property type="entry name" value="transpos_IS200"/>
    <property type="match status" value="1"/>
</dbReference>